<dbReference type="Pfam" id="PF00615">
    <property type="entry name" value="RGS"/>
    <property type="match status" value="1"/>
</dbReference>
<evidence type="ECO:0000259" key="1">
    <source>
        <dbReference type="Pfam" id="PF00615"/>
    </source>
</evidence>
<name>A0AAD5UFV3_9FUNG</name>
<dbReference type="InterPro" id="IPR044926">
    <property type="entry name" value="RGS_subdomain_2"/>
</dbReference>
<reference evidence="2" key="1">
    <citation type="submission" date="2020-05" db="EMBL/GenBank/DDBJ databases">
        <title>Phylogenomic resolution of chytrid fungi.</title>
        <authorList>
            <person name="Stajich J.E."/>
            <person name="Amses K."/>
            <person name="Simmons R."/>
            <person name="Seto K."/>
            <person name="Myers J."/>
            <person name="Bonds A."/>
            <person name="Quandt C.A."/>
            <person name="Barry K."/>
            <person name="Liu P."/>
            <person name="Grigoriev I."/>
            <person name="Longcore J.E."/>
            <person name="James T.Y."/>
        </authorList>
    </citation>
    <scope>NUCLEOTIDE SEQUENCE</scope>
    <source>
        <strain evidence="2">PLAUS21</strain>
    </source>
</reference>
<feature type="domain" description="RGS" evidence="1">
    <location>
        <begin position="168"/>
        <end position="240"/>
    </location>
</feature>
<dbReference type="SUPFAM" id="SSF48097">
    <property type="entry name" value="Regulator of G-protein signaling, RGS"/>
    <property type="match status" value="1"/>
</dbReference>
<evidence type="ECO:0000313" key="3">
    <source>
        <dbReference type="Proteomes" id="UP001210925"/>
    </source>
</evidence>
<dbReference type="AlphaFoldDB" id="A0AAD5UFV3"/>
<organism evidence="2 3">
    <name type="scientific">Boothiomyces macroporosus</name>
    <dbReference type="NCBI Taxonomy" id="261099"/>
    <lineage>
        <taxon>Eukaryota</taxon>
        <taxon>Fungi</taxon>
        <taxon>Fungi incertae sedis</taxon>
        <taxon>Chytridiomycota</taxon>
        <taxon>Chytridiomycota incertae sedis</taxon>
        <taxon>Chytridiomycetes</taxon>
        <taxon>Rhizophydiales</taxon>
        <taxon>Terramycetaceae</taxon>
        <taxon>Boothiomyces</taxon>
    </lineage>
</organism>
<comment type="caution">
    <text evidence="2">The sequence shown here is derived from an EMBL/GenBank/DDBJ whole genome shotgun (WGS) entry which is preliminary data.</text>
</comment>
<accession>A0AAD5UFV3</accession>
<dbReference type="InterPro" id="IPR036305">
    <property type="entry name" value="RGS_sf"/>
</dbReference>
<sequence length="305" mass="34382">MNTHRSLMNLPPRSIEKAKRFFGEELSATQLKSPSSESTISIAESEDFLIKDKEPLVPLRPQKSEFRRQSFDAVLAPKDLIYTAANHRSRDKVVQFFGERDIVISDGSQKKLGSFYGVKTAKTLTKARSAESLSSKGSSEDYSNARLSMLLKETMPDTAVATVSLTEYKENKGKSEKNEQLFKKFVVPEAPFELNLTYKSKKQIEANLMSDECYDRAAKEIMILLEQSFSGFKKSSVYAQMVSDLGIKLLMIGEFTISRTKEDLDKVTNLLNSLLVSLHGSESKRDTMIVQNVQCYVDLCQSLYC</sequence>
<dbReference type="EMBL" id="JADGKB010000044">
    <property type="protein sequence ID" value="KAJ3256921.1"/>
    <property type="molecule type" value="Genomic_DNA"/>
</dbReference>
<gene>
    <name evidence="2" type="ORF">HK103_005039</name>
</gene>
<keyword evidence="3" id="KW-1185">Reference proteome</keyword>
<protein>
    <recommendedName>
        <fullName evidence="1">RGS domain-containing protein</fullName>
    </recommendedName>
</protein>
<dbReference type="Gene3D" id="1.10.167.10">
    <property type="entry name" value="Regulator of G-protein Signalling 4, domain 2"/>
    <property type="match status" value="1"/>
</dbReference>
<evidence type="ECO:0000313" key="2">
    <source>
        <dbReference type="EMBL" id="KAJ3256921.1"/>
    </source>
</evidence>
<dbReference type="InterPro" id="IPR016137">
    <property type="entry name" value="RGS"/>
</dbReference>
<dbReference type="Proteomes" id="UP001210925">
    <property type="component" value="Unassembled WGS sequence"/>
</dbReference>
<proteinExistence type="predicted"/>